<feature type="region of interest" description="Disordered" evidence="1">
    <location>
        <begin position="41"/>
        <end position="122"/>
    </location>
</feature>
<dbReference type="AlphaFoldDB" id="A0A484N5A8"/>
<evidence type="ECO:0000313" key="2">
    <source>
        <dbReference type="EMBL" id="VFQ96272.1"/>
    </source>
</evidence>
<evidence type="ECO:0000256" key="1">
    <source>
        <dbReference type="SAM" id="MobiDB-lite"/>
    </source>
</evidence>
<evidence type="ECO:0000313" key="3">
    <source>
        <dbReference type="Proteomes" id="UP000595140"/>
    </source>
</evidence>
<name>A0A484N5A8_9ASTE</name>
<sequence>MEKELTGGGKVHEMFFRHRVFPPYLGGIGFGRGPGFFPGGGSGGGFGSRVGSGGGGGSGIVGSIGQGGGSGIGGSSGGEGGGRFYRDRAADPGAHTTSVSGRGGDATAAAAEAKNDVAGPMP</sequence>
<feature type="compositionally biased region" description="Gly residues" evidence="1">
    <location>
        <begin position="41"/>
        <end position="83"/>
    </location>
</feature>
<dbReference type="Proteomes" id="UP000595140">
    <property type="component" value="Unassembled WGS sequence"/>
</dbReference>
<accession>A0A484N5A8</accession>
<proteinExistence type="predicted"/>
<organism evidence="2 3">
    <name type="scientific">Cuscuta campestris</name>
    <dbReference type="NCBI Taxonomy" id="132261"/>
    <lineage>
        <taxon>Eukaryota</taxon>
        <taxon>Viridiplantae</taxon>
        <taxon>Streptophyta</taxon>
        <taxon>Embryophyta</taxon>
        <taxon>Tracheophyta</taxon>
        <taxon>Spermatophyta</taxon>
        <taxon>Magnoliopsida</taxon>
        <taxon>eudicotyledons</taxon>
        <taxon>Gunneridae</taxon>
        <taxon>Pentapetalae</taxon>
        <taxon>asterids</taxon>
        <taxon>lamiids</taxon>
        <taxon>Solanales</taxon>
        <taxon>Convolvulaceae</taxon>
        <taxon>Cuscuteae</taxon>
        <taxon>Cuscuta</taxon>
        <taxon>Cuscuta subgen. Grammica</taxon>
        <taxon>Cuscuta sect. Cleistogrammica</taxon>
    </lineage>
</organism>
<dbReference type="EMBL" id="OOIL02005938">
    <property type="protein sequence ID" value="VFQ96272.1"/>
    <property type="molecule type" value="Genomic_DNA"/>
</dbReference>
<gene>
    <name evidence="2" type="ORF">CCAM_LOCUS38048</name>
</gene>
<protein>
    <submittedName>
        <fullName evidence="2">Uncharacterized protein</fullName>
    </submittedName>
</protein>
<keyword evidence="3" id="KW-1185">Reference proteome</keyword>
<reference evidence="2 3" key="1">
    <citation type="submission" date="2018-04" db="EMBL/GenBank/DDBJ databases">
        <authorList>
            <person name="Vogel A."/>
        </authorList>
    </citation>
    <scope>NUCLEOTIDE SEQUENCE [LARGE SCALE GENOMIC DNA]</scope>
</reference>